<dbReference type="EMBL" id="JANQDX010000009">
    <property type="protein sequence ID" value="KAL0918547.1"/>
    <property type="molecule type" value="Genomic_DNA"/>
</dbReference>
<dbReference type="AlphaFoldDB" id="A0ABD0V7N8"/>
<proteinExistence type="predicted"/>
<sequence>MILSTLSCNCDLLERQCLSCEDLTVLEDCLAITKYEVNGAVDMTITIELTQGMCIEGILITFNATSKEGGSVGINTKGHGLVVLWARSISKCYVPSDKTRPRNSYKVVT</sequence>
<reference evidence="1 2" key="1">
    <citation type="journal article" date="2024" name="Plant Biotechnol. J.">
        <title>Dendrobium thyrsiflorum genome and its molecular insights into genes involved in important horticultural traits.</title>
        <authorList>
            <person name="Chen B."/>
            <person name="Wang J.Y."/>
            <person name="Zheng P.J."/>
            <person name="Li K.L."/>
            <person name="Liang Y.M."/>
            <person name="Chen X.F."/>
            <person name="Zhang C."/>
            <person name="Zhao X."/>
            <person name="He X."/>
            <person name="Zhang G.Q."/>
            <person name="Liu Z.J."/>
            <person name="Xu Q."/>
        </authorList>
    </citation>
    <scope>NUCLEOTIDE SEQUENCE [LARGE SCALE GENOMIC DNA]</scope>
    <source>
        <strain evidence="1">GZMU011</strain>
    </source>
</reference>
<dbReference type="Proteomes" id="UP001552299">
    <property type="component" value="Unassembled WGS sequence"/>
</dbReference>
<evidence type="ECO:0000313" key="2">
    <source>
        <dbReference type="Proteomes" id="UP001552299"/>
    </source>
</evidence>
<organism evidence="1 2">
    <name type="scientific">Dendrobium thyrsiflorum</name>
    <name type="common">Pinecone-like raceme dendrobium</name>
    <name type="synonym">Orchid</name>
    <dbReference type="NCBI Taxonomy" id="117978"/>
    <lineage>
        <taxon>Eukaryota</taxon>
        <taxon>Viridiplantae</taxon>
        <taxon>Streptophyta</taxon>
        <taxon>Embryophyta</taxon>
        <taxon>Tracheophyta</taxon>
        <taxon>Spermatophyta</taxon>
        <taxon>Magnoliopsida</taxon>
        <taxon>Liliopsida</taxon>
        <taxon>Asparagales</taxon>
        <taxon>Orchidaceae</taxon>
        <taxon>Epidendroideae</taxon>
        <taxon>Malaxideae</taxon>
        <taxon>Dendrobiinae</taxon>
        <taxon>Dendrobium</taxon>
    </lineage>
</organism>
<gene>
    <name evidence="1" type="ORF">M5K25_010561</name>
</gene>
<evidence type="ECO:0000313" key="1">
    <source>
        <dbReference type="EMBL" id="KAL0918547.1"/>
    </source>
</evidence>
<protein>
    <submittedName>
        <fullName evidence="1">Uncharacterized protein</fullName>
    </submittedName>
</protein>
<name>A0ABD0V7N8_DENTH</name>
<comment type="caution">
    <text evidence="1">The sequence shown here is derived from an EMBL/GenBank/DDBJ whole genome shotgun (WGS) entry which is preliminary data.</text>
</comment>
<keyword evidence="2" id="KW-1185">Reference proteome</keyword>
<accession>A0ABD0V7N8</accession>